<dbReference type="PANTHER" id="PTHR10974">
    <property type="entry name" value="FI08016P-RELATED"/>
    <property type="match status" value="1"/>
</dbReference>
<evidence type="ECO:0000313" key="1">
    <source>
        <dbReference type="EMBL" id="OON16827.1"/>
    </source>
</evidence>
<organism evidence="1 2">
    <name type="scientific">Opisthorchis viverrini</name>
    <name type="common">Southeast Asian liver fluke</name>
    <dbReference type="NCBI Taxonomy" id="6198"/>
    <lineage>
        <taxon>Eukaryota</taxon>
        <taxon>Metazoa</taxon>
        <taxon>Spiralia</taxon>
        <taxon>Lophotrochozoa</taxon>
        <taxon>Platyhelminthes</taxon>
        <taxon>Trematoda</taxon>
        <taxon>Digenea</taxon>
        <taxon>Opisthorchiida</taxon>
        <taxon>Opisthorchiata</taxon>
        <taxon>Opisthorchiidae</taxon>
        <taxon>Opisthorchis</taxon>
    </lineage>
</organism>
<reference evidence="1 2" key="1">
    <citation type="submission" date="2015-03" db="EMBL/GenBank/DDBJ databases">
        <title>Draft genome of the nematode, Opisthorchis viverrini.</title>
        <authorList>
            <person name="Mitreva M."/>
        </authorList>
    </citation>
    <scope>NUCLEOTIDE SEQUENCE [LARGE SCALE GENOMIC DNA]</scope>
    <source>
        <strain evidence="1">Khon Kaen</strain>
    </source>
</reference>
<proteinExistence type="predicted"/>
<keyword evidence="2" id="KW-1185">Reference proteome</keyword>
<dbReference type="PANTHER" id="PTHR10974:SF1">
    <property type="entry name" value="FI08016P-RELATED"/>
    <property type="match status" value="1"/>
</dbReference>
<dbReference type="GO" id="GO:0005615">
    <property type="term" value="C:extracellular space"/>
    <property type="evidence" value="ECO:0007669"/>
    <property type="project" value="TreeGrafter"/>
</dbReference>
<dbReference type="Proteomes" id="UP000243686">
    <property type="component" value="Unassembled WGS sequence"/>
</dbReference>
<accession>A0A1S8WQY9</accession>
<dbReference type="EMBL" id="KV896426">
    <property type="protein sequence ID" value="OON16827.1"/>
    <property type="molecule type" value="Genomic_DNA"/>
</dbReference>
<name>A0A1S8WQY9_OPIVI</name>
<gene>
    <name evidence="1" type="ORF">X801_07346</name>
</gene>
<evidence type="ECO:0008006" key="3">
    <source>
        <dbReference type="Google" id="ProtNLM"/>
    </source>
</evidence>
<dbReference type="Pfam" id="PF02995">
    <property type="entry name" value="DUF229"/>
    <property type="match status" value="1"/>
</dbReference>
<dbReference type="InterPro" id="IPR004245">
    <property type="entry name" value="DUF229"/>
</dbReference>
<protein>
    <recommendedName>
        <fullName evidence="3">Sulfatase N-terminal domain-containing protein</fullName>
    </recommendedName>
</protein>
<evidence type="ECO:0000313" key="2">
    <source>
        <dbReference type="Proteomes" id="UP000243686"/>
    </source>
</evidence>
<sequence length="131" mass="15000">MAQPDLGCLDNFVSQGEMMELEYTHDVLLESLREFFHAYADRPRFSLTFLSELIHDNPAYATLLDDDLVTLLRQIQVNDEQDFLFDEPKPFSNTIVILFADHGPRLGGARLSVQDAIDAMRIQPKRTSLKD</sequence>
<dbReference type="AlphaFoldDB" id="A0A1S8WQY9"/>